<dbReference type="EMBL" id="BBLT01000009">
    <property type="protein sequence ID" value="GAL86686.1"/>
    <property type="molecule type" value="Genomic_DNA"/>
</dbReference>
<gene>
    <name evidence="8" type="ORF">MYP_3916</name>
</gene>
<proteinExistence type="inferred from homology"/>
<dbReference type="Gene3D" id="1.10.10.10">
    <property type="entry name" value="Winged helix-like DNA-binding domain superfamily/Winged helix DNA-binding domain"/>
    <property type="match status" value="1"/>
</dbReference>
<dbReference type="SUPFAM" id="SSF88659">
    <property type="entry name" value="Sigma3 and sigma4 domains of RNA polymerase sigma factors"/>
    <property type="match status" value="1"/>
</dbReference>
<dbReference type="InterPro" id="IPR013324">
    <property type="entry name" value="RNA_pol_sigma_r3/r4-like"/>
</dbReference>
<comment type="similarity">
    <text evidence="1">Belongs to the sigma-70 factor family. ECF subfamily.</text>
</comment>
<dbReference type="InterPro" id="IPR007627">
    <property type="entry name" value="RNA_pol_sigma70_r2"/>
</dbReference>
<dbReference type="InterPro" id="IPR014284">
    <property type="entry name" value="RNA_pol_sigma-70_dom"/>
</dbReference>
<dbReference type="GO" id="GO:0016987">
    <property type="term" value="F:sigma factor activity"/>
    <property type="evidence" value="ECO:0007669"/>
    <property type="project" value="UniProtKB-KW"/>
</dbReference>
<name>A0A098LI58_9BACT</name>
<dbReference type="eggNOG" id="COG1595">
    <property type="taxonomic scope" value="Bacteria"/>
</dbReference>
<evidence type="ECO:0000256" key="2">
    <source>
        <dbReference type="ARBA" id="ARBA00023015"/>
    </source>
</evidence>
<dbReference type="AlphaFoldDB" id="A0A098LI58"/>
<dbReference type="InterPro" id="IPR013249">
    <property type="entry name" value="RNA_pol_sigma70_r4_t2"/>
</dbReference>
<evidence type="ECO:0000259" key="6">
    <source>
        <dbReference type="Pfam" id="PF04542"/>
    </source>
</evidence>
<dbReference type="InterPro" id="IPR013325">
    <property type="entry name" value="RNA_pol_sigma_r2"/>
</dbReference>
<evidence type="ECO:0000256" key="1">
    <source>
        <dbReference type="ARBA" id="ARBA00010641"/>
    </source>
</evidence>
<evidence type="ECO:0000256" key="5">
    <source>
        <dbReference type="ARBA" id="ARBA00023163"/>
    </source>
</evidence>
<dbReference type="STRING" id="153721.MYP_3916"/>
<reference evidence="8 9" key="1">
    <citation type="submission" date="2014-09" db="EMBL/GenBank/DDBJ databases">
        <title>Sporocytophaga myxococcoides PG-01 genome sequencing.</title>
        <authorList>
            <person name="Liu L."/>
            <person name="Gao P.J."/>
            <person name="Chen G.J."/>
            <person name="Wang L.S."/>
        </authorList>
    </citation>
    <scope>NUCLEOTIDE SEQUENCE [LARGE SCALE GENOMIC DNA]</scope>
    <source>
        <strain evidence="8 9">PG-01</strain>
    </source>
</reference>
<dbReference type="InterPro" id="IPR036388">
    <property type="entry name" value="WH-like_DNA-bd_sf"/>
</dbReference>
<evidence type="ECO:0000256" key="4">
    <source>
        <dbReference type="ARBA" id="ARBA00023125"/>
    </source>
</evidence>
<evidence type="ECO:0000313" key="8">
    <source>
        <dbReference type="EMBL" id="GAL86686.1"/>
    </source>
</evidence>
<dbReference type="PANTHER" id="PTHR43133">
    <property type="entry name" value="RNA POLYMERASE ECF-TYPE SIGMA FACTO"/>
    <property type="match status" value="1"/>
</dbReference>
<dbReference type="Pfam" id="PF08281">
    <property type="entry name" value="Sigma70_r4_2"/>
    <property type="match status" value="1"/>
</dbReference>
<sequence length="191" mass="22115">MDRSIITAAAGGDKKAFRTIFDFFVPKLRPVALRYARTDFEAEDILQEAFVKIYHNLNTYKFQGSFEGWIKRIVINTALNHYDKHKRDYQLDNIEKVEEEDLGIEEAKDIDEIEPSLLLSIFQNLPDGYRLVMNLYVLEDYSHKEIAQMLGISEGSSRSQFSKARKYIKKVLAGLRNNNKTNLLNKDTTVS</sequence>
<accession>A0A098LI58</accession>
<dbReference type="RefSeq" id="WP_045467347.1">
    <property type="nucleotide sequence ID" value="NZ_BBLT01000009.1"/>
</dbReference>
<feature type="domain" description="RNA polymerase sigma factor 70 region 4 type 2" evidence="7">
    <location>
        <begin position="118"/>
        <end position="166"/>
    </location>
</feature>
<keyword evidence="2" id="KW-0805">Transcription regulation</keyword>
<dbReference type="OrthoDB" id="941544at2"/>
<dbReference type="CDD" id="cd06171">
    <property type="entry name" value="Sigma70_r4"/>
    <property type="match status" value="1"/>
</dbReference>
<dbReference type="GO" id="GO:0003677">
    <property type="term" value="F:DNA binding"/>
    <property type="evidence" value="ECO:0007669"/>
    <property type="project" value="UniProtKB-KW"/>
</dbReference>
<keyword evidence="5" id="KW-0804">Transcription</keyword>
<dbReference type="NCBIfam" id="TIGR02937">
    <property type="entry name" value="sigma70-ECF"/>
    <property type="match status" value="1"/>
</dbReference>
<keyword evidence="3" id="KW-0731">Sigma factor</keyword>
<evidence type="ECO:0000313" key="9">
    <source>
        <dbReference type="Proteomes" id="UP000030185"/>
    </source>
</evidence>
<dbReference type="InterPro" id="IPR039425">
    <property type="entry name" value="RNA_pol_sigma-70-like"/>
</dbReference>
<keyword evidence="9" id="KW-1185">Reference proteome</keyword>
<organism evidence="8 9">
    <name type="scientific">Sporocytophaga myxococcoides</name>
    <dbReference type="NCBI Taxonomy" id="153721"/>
    <lineage>
        <taxon>Bacteria</taxon>
        <taxon>Pseudomonadati</taxon>
        <taxon>Bacteroidota</taxon>
        <taxon>Cytophagia</taxon>
        <taxon>Cytophagales</taxon>
        <taxon>Cytophagaceae</taxon>
        <taxon>Sporocytophaga</taxon>
    </lineage>
</organism>
<dbReference type="Gene3D" id="1.10.1740.10">
    <property type="match status" value="1"/>
</dbReference>
<dbReference type="GO" id="GO:0006352">
    <property type="term" value="P:DNA-templated transcription initiation"/>
    <property type="evidence" value="ECO:0007669"/>
    <property type="project" value="InterPro"/>
</dbReference>
<dbReference type="Pfam" id="PF04542">
    <property type="entry name" value="Sigma70_r2"/>
    <property type="match status" value="1"/>
</dbReference>
<evidence type="ECO:0000256" key="3">
    <source>
        <dbReference type="ARBA" id="ARBA00023082"/>
    </source>
</evidence>
<comment type="caution">
    <text evidence="8">The sequence shown here is derived from an EMBL/GenBank/DDBJ whole genome shotgun (WGS) entry which is preliminary data.</text>
</comment>
<dbReference type="Proteomes" id="UP000030185">
    <property type="component" value="Unassembled WGS sequence"/>
</dbReference>
<evidence type="ECO:0000259" key="7">
    <source>
        <dbReference type="Pfam" id="PF08281"/>
    </source>
</evidence>
<dbReference type="SUPFAM" id="SSF88946">
    <property type="entry name" value="Sigma2 domain of RNA polymerase sigma factors"/>
    <property type="match status" value="1"/>
</dbReference>
<dbReference type="PANTHER" id="PTHR43133:SF8">
    <property type="entry name" value="RNA POLYMERASE SIGMA FACTOR HI_1459-RELATED"/>
    <property type="match status" value="1"/>
</dbReference>
<feature type="domain" description="RNA polymerase sigma-70 region 2" evidence="6">
    <location>
        <begin position="25"/>
        <end position="87"/>
    </location>
</feature>
<keyword evidence="4" id="KW-0238">DNA-binding</keyword>
<protein>
    <submittedName>
        <fullName evidence="8">Uncharacterized protein</fullName>
    </submittedName>
</protein>